<evidence type="ECO:0000313" key="1">
    <source>
        <dbReference type="EMBL" id="NQE36128.1"/>
    </source>
</evidence>
<evidence type="ECO:0000313" key="2">
    <source>
        <dbReference type="Proteomes" id="UP000702425"/>
    </source>
</evidence>
<dbReference type="Proteomes" id="UP000702425">
    <property type="component" value="Unassembled WGS sequence"/>
</dbReference>
<organism evidence="1 2">
    <name type="scientific">Microcoleus asticus IPMA8</name>
    <dbReference type="NCBI Taxonomy" id="2563858"/>
    <lineage>
        <taxon>Bacteria</taxon>
        <taxon>Bacillati</taxon>
        <taxon>Cyanobacteriota</taxon>
        <taxon>Cyanophyceae</taxon>
        <taxon>Oscillatoriophycideae</taxon>
        <taxon>Oscillatoriales</taxon>
        <taxon>Microcoleaceae</taxon>
        <taxon>Microcoleus</taxon>
        <taxon>Microcoleus asticus</taxon>
    </lineage>
</organism>
<dbReference type="RefSeq" id="WP_172190037.1">
    <property type="nucleotide sequence ID" value="NZ_SRRZ01000075.1"/>
</dbReference>
<name>A0ABX2D0Z9_9CYAN</name>
<dbReference type="EMBL" id="SRRZ01000075">
    <property type="protein sequence ID" value="NQE36128.1"/>
    <property type="molecule type" value="Genomic_DNA"/>
</dbReference>
<reference evidence="1 2" key="1">
    <citation type="journal article" date="2020" name="Sci. Rep.">
        <title>A novel cyanobacterial geosmin producer, revising GeoA distribution and dispersion patterns in Bacteria.</title>
        <authorList>
            <person name="Churro C."/>
            <person name="Semedo-Aguiar A.P."/>
            <person name="Silva A.D."/>
            <person name="Pereira-Leal J.B."/>
            <person name="Leite R.B."/>
        </authorList>
    </citation>
    <scope>NUCLEOTIDE SEQUENCE [LARGE SCALE GENOMIC DNA]</scope>
    <source>
        <strain evidence="1 2">IPMA8</strain>
    </source>
</reference>
<dbReference type="PROSITE" id="PS51257">
    <property type="entry name" value="PROKAR_LIPOPROTEIN"/>
    <property type="match status" value="1"/>
</dbReference>
<keyword evidence="2" id="KW-1185">Reference proteome</keyword>
<proteinExistence type="predicted"/>
<sequence length="109" mass="11770">MKMISLRTFMQTSLTSPLTSACGHCRHYTPEGRRGGVCALLGGPVQSHWKACALAVSPFRSSWENIEQIGLWQESTLTLQDATVTLSERNACQLTGTTLTEKSAAAVSV</sequence>
<gene>
    <name evidence="1" type="ORF">E5S67_03891</name>
</gene>
<comment type="caution">
    <text evidence="1">The sequence shown here is derived from an EMBL/GenBank/DDBJ whole genome shotgun (WGS) entry which is preliminary data.</text>
</comment>
<accession>A0ABX2D0Z9</accession>
<protein>
    <submittedName>
        <fullName evidence="1">Uncharacterized protein</fullName>
    </submittedName>
</protein>